<evidence type="ECO:0000256" key="1">
    <source>
        <dbReference type="SAM" id="MobiDB-lite"/>
    </source>
</evidence>
<feature type="compositionally biased region" description="Basic residues" evidence="1">
    <location>
        <begin position="135"/>
        <end position="163"/>
    </location>
</feature>
<name>A0A218WQT4_PUNGR</name>
<accession>A0A218WQT4</accession>
<organism evidence="2 3">
    <name type="scientific">Punica granatum</name>
    <name type="common">Pomegranate</name>
    <dbReference type="NCBI Taxonomy" id="22663"/>
    <lineage>
        <taxon>Eukaryota</taxon>
        <taxon>Viridiplantae</taxon>
        <taxon>Streptophyta</taxon>
        <taxon>Embryophyta</taxon>
        <taxon>Tracheophyta</taxon>
        <taxon>Spermatophyta</taxon>
        <taxon>Magnoliopsida</taxon>
        <taxon>eudicotyledons</taxon>
        <taxon>Gunneridae</taxon>
        <taxon>Pentapetalae</taxon>
        <taxon>rosids</taxon>
        <taxon>malvids</taxon>
        <taxon>Myrtales</taxon>
        <taxon>Lythraceae</taxon>
        <taxon>Punica</taxon>
    </lineage>
</organism>
<dbReference type="AlphaFoldDB" id="A0A218WQT4"/>
<gene>
    <name evidence="2" type="ORF">CDL15_Pgr023735</name>
</gene>
<evidence type="ECO:0000313" key="2">
    <source>
        <dbReference type="EMBL" id="OWM75214.1"/>
    </source>
</evidence>
<dbReference type="Proteomes" id="UP000197138">
    <property type="component" value="Unassembled WGS sequence"/>
</dbReference>
<dbReference type="EMBL" id="MTKT01003389">
    <property type="protein sequence ID" value="OWM75214.1"/>
    <property type="molecule type" value="Genomic_DNA"/>
</dbReference>
<reference evidence="3" key="1">
    <citation type="journal article" date="2017" name="Plant J.">
        <title>The pomegranate (Punica granatum L.) genome and the genomics of punicalagin biosynthesis.</title>
        <authorList>
            <person name="Qin G."/>
            <person name="Xu C."/>
            <person name="Ming R."/>
            <person name="Tang H."/>
            <person name="Guyot R."/>
            <person name="Kramer E.M."/>
            <person name="Hu Y."/>
            <person name="Yi X."/>
            <person name="Qi Y."/>
            <person name="Xu X."/>
            <person name="Gao Z."/>
            <person name="Pan H."/>
            <person name="Jian J."/>
            <person name="Tian Y."/>
            <person name="Yue Z."/>
            <person name="Xu Y."/>
        </authorList>
    </citation>
    <scope>NUCLEOTIDE SEQUENCE [LARGE SCALE GENOMIC DNA]</scope>
    <source>
        <strain evidence="3">cv. Dabenzi</strain>
    </source>
</reference>
<feature type="region of interest" description="Disordered" evidence="1">
    <location>
        <begin position="38"/>
        <end position="163"/>
    </location>
</feature>
<comment type="caution">
    <text evidence="2">The sequence shown here is derived from an EMBL/GenBank/DDBJ whole genome shotgun (WGS) entry which is preliminary data.</text>
</comment>
<feature type="compositionally biased region" description="Basic and acidic residues" evidence="1">
    <location>
        <begin position="114"/>
        <end position="124"/>
    </location>
</feature>
<evidence type="ECO:0000313" key="3">
    <source>
        <dbReference type="Proteomes" id="UP000197138"/>
    </source>
</evidence>
<proteinExistence type="predicted"/>
<protein>
    <submittedName>
        <fullName evidence="2">Uncharacterized protein</fullName>
    </submittedName>
</protein>
<sequence>MSKTGKQSPAGVEDLGFFLDRLWGENQISQVLGFFPELPIKSSEEKPRTLGLGEGAPSGIPPPPPPDQAESAGDLVEGGVVRGPNTPVGWVVGNGASSPDSVDILTVKKRKKQREKEKEKRGSDELPITSFRRLTNSRRHRRSTNSRRHRRSIMRRERGRGKG</sequence>